<feature type="compositionally biased region" description="Basic and acidic residues" evidence="1">
    <location>
        <begin position="363"/>
        <end position="400"/>
    </location>
</feature>
<reference evidence="3" key="1">
    <citation type="submission" date="2022-06" db="EMBL/GenBank/DDBJ databases">
        <title>Natrinema sp. a new haloarchaeum isolate from saline soil.</title>
        <authorList>
            <person name="Strakova D."/>
            <person name="Galisteo C."/>
            <person name="Sanchez-Porro C."/>
            <person name="Ventosa A."/>
        </authorList>
    </citation>
    <scope>NUCLEOTIDE SEQUENCE</scope>
    <source>
        <strain evidence="3">S1CR25-10</strain>
    </source>
</reference>
<feature type="transmembrane region" description="Helical" evidence="2">
    <location>
        <begin position="251"/>
        <end position="274"/>
    </location>
</feature>
<dbReference type="Pfam" id="PF24400">
    <property type="entry name" value="DUF7544"/>
    <property type="match status" value="1"/>
</dbReference>
<accession>A0A9Q4Q2F3</accession>
<feature type="transmembrane region" description="Helical" evidence="2">
    <location>
        <begin position="16"/>
        <end position="40"/>
    </location>
</feature>
<name>A0A9Q4Q2F3_9EURY</name>
<gene>
    <name evidence="3" type="ORF">NDI89_06340</name>
</gene>
<keyword evidence="2" id="KW-0812">Transmembrane</keyword>
<proteinExistence type="predicted"/>
<dbReference type="InterPro" id="IPR055966">
    <property type="entry name" value="DUF7544"/>
</dbReference>
<dbReference type="AlphaFoldDB" id="A0A9Q4Q2F3"/>
<organism evidence="3 4">
    <name type="scientific">Natrinema salsiterrestre</name>
    <dbReference type="NCBI Taxonomy" id="2950540"/>
    <lineage>
        <taxon>Archaea</taxon>
        <taxon>Methanobacteriati</taxon>
        <taxon>Methanobacteriota</taxon>
        <taxon>Stenosarchaea group</taxon>
        <taxon>Halobacteria</taxon>
        <taxon>Halobacteriales</taxon>
        <taxon>Natrialbaceae</taxon>
        <taxon>Natrinema</taxon>
    </lineage>
</organism>
<feature type="transmembrane region" description="Helical" evidence="2">
    <location>
        <begin position="217"/>
        <end position="245"/>
    </location>
</feature>
<feature type="transmembrane region" description="Helical" evidence="2">
    <location>
        <begin position="125"/>
        <end position="149"/>
    </location>
</feature>
<comment type="caution">
    <text evidence="3">The sequence shown here is derived from an EMBL/GenBank/DDBJ whole genome shotgun (WGS) entry which is preliminary data.</text>
</comment>
<dbReference type="RefSeq" id="WP_277520677.1">
    <property type="nucleotide sequence ID" value="NZ_JAMQOT010000002.1"/>
</dbReference>
<keyword evidence="4" id="KW-1185">Reference proteome</keyword>
<protein>
    <submittedName>
        <fullName evidence="3">Uncharacterized protein</fullName>
    </submittedName>
</protein>
<evidence type="ECO:0000256" key="1">
    <source>
        <dbReference type="SAM" id="MobiDB-lite"/>
    </source>
</evidence>
<evidence type="ECO:0000313" key="4">
    <source>
        <dbReference type="Proteomes" id="UP001154061"/>
    </source>
</evidence>
<keyword evidence="2" id="KW-1133">Transmembrane helix</keyword>
<dbReference type="EMBL" id="JAMQOT010000002">
    <property type="protein sequence ID" value="MDF9745203.1"/>
    <property type="molecule type" value="Genomic_DNA"/>
</dbReference>
<evidence type="ECO:0000313" key="3">
    <source>
        <dbReference type="EMBL" id="MDF9745203.1"/>
    </source>
</evidence>
<feature type="transmembrane region" description="Helical" evidence="2">
    <location>
        <begin position="78"/>
        <end position="104"/>
    </location>
</feature>
<feature type="compositionally biased region" description="Acidic residues" evidence="1">
    <location>
        <begin position="335"/>
        <end position="356"/>
    </location>
</feature>
<evidence type="ECO:0000256" key="2">
    <source>
        <dbReference type="SAM" id="Phobius"/>
    </source>
</evidence>
<feature type="transmembrane region" description="Helical" evidence="2">
    <location>
        <begin position="161"/>
        <end position="180"/>
    </location>
</feature>
<feature type="region of interest" description="Disordered" evidence="1">
    <location>
        <begin position="312"/>
        <end position="400"/>
    </location>
</feature>
<keyword evidence="2" id="KW-0472">Membrane</keyword>
<sequence>MYATKDLSDAIDVTRAFLAGASFWTWIKLAVIVFFVGGVMSGTPPTPGGGGGEFGGEPTPGTGTDPGAAVGFGEMLPVLIGIAAIGLAIYLVFAFIGSLLEFALLESLRSGEVHVRRYTKRNLELGVRLFGFRLALILIALVVFGVPAYALYTTMEPNSAAFLGAIALLAIPVFLVYAVVNRFTTVFVAPTMLQEDLGVVAAWKRFRRTLAANWKEYLVYLLLVWIVQLGLAFALGIVFFIGFIILAIPLILIAFIPIIGILIVFLAIPFLLLLSSLVQVPVVVYLRYYALLVLGDTDAELDLVPDQRARVRGDVTTESGESDGWDSNGDHPDDGWDSDDDRPDDRPADEDGDDGTDSWSGPDHWDSSDEGDSGKDTDSPDSTDRWDDSDTDRDDDRSGW</sequence>
<dbReference type="Proteomes" id="UP001154061">
    <property type="component" value="Unassembled WGS sequence"/>
</dbReference>